<gene>
    <name evidence="1" type="ORF">SAMN06265370_105128</name>
</gene>
<evidence type="ECO:0000313" key="1">
    <source>
        <dbReference type="EMBL" id="SNR44577.1"/>
    </source>
</evidence>
<evidence type="ECO:0000313" key="2">
    <source>
        <dbReference type="Proteomes" id="UP000198417"/>
    </source>
</evidence>
<accession>A0A238WDS6</accession>
<reference evidence="1 2" key="1">
    <citation type="submission" date="2017-06" db="EMBL/GenBank/DDBJ databases">
        <authorList>
            <person name="Kim H.J."/>
            <person name="Triplett B.A."/>
        </authorList>
    </citation>
    <scope>NUCLEOTIDE SEQUENCE [LARGE SCALE GENOMIC DNA]</scope>
    <source>
        <strain evidence="1 2">DSM 29052</strain>
    </source>
</reference>
<dbReference type="AlphaFoldDB" id="A0A238WDS6"/>
<sequence>MDNIGHFDIQLHGWWRTASGHTEGDRLDDVIQKSPEGLPWLAGRTLKGLLRDAACQLCALGHARQDMIDAVFGLHVSNVHAPGLAIEARYLTEPAAYRFGSGEMNAMWRDWASGAGKENAAAQSVIAALFDRRSMTAIESDGLAKTGSLRRVEVAAPVHLTAPIWCLHDVPGAIDLLEKSAGLIKALGAGRTRGFGRVTVRLDLEQPAEGTA</sequence>
<dbReference type="RefSeq" id="WP_089269935.1">
    <property type="nucleotide sequence ID" value="NZ_FZNN01000005.1"/>
</dbReference>
<dbReference type="EMBL" id="FZNN01000005">
    <property type="protein sequence ID" value="SNR44577.1"/>
    <property type="molecule type" value="Genomic_DNA"/>
</dbReference>
<proteinExistence type="predicted"/>
<protein>
    <submittedName>
        <fullName evidence="1">CRISPR/Cas system CSM-associated protein Csm3, group 7 of RAMP superfamily</fullName>
    </submittedName>
</protein>
<organism evidence="1 2">
    <name type="scientific">Puniceibacterium sediminis</name>
    <dbReference type="NCBI Taxonomy" id="1608407"/>
    <lineage>
        <taxon>Bacteria</taxon>
        <taxon>Pseudomonadati</taxon>
        <taxon>Pseudomonadota</taxon>
        <taxon>Alphaproteobacteria</taxon>
        <taxon>Rhodobacterales</taxon>
        <taxon>Paracoccaceae</taxon>
        <taxon>Puniceibacterium</taxon>
    </lineage>
</organism>
<dbReference type="Proteomes" id="UP000198417">
    <property type="component" value="Unassembled WGS sequence"/>
</dbReference>
<dbReference type="CDD" id="cd09726">
    <property type="entry name" value="RAMP_I_III"/>
    <property type="match status" value="1"/>
</dbReference>
<keyword evidence="2" id="KW-1185">Reference proteome</keyword>
<dbReference type="OrthoDB" id="5504557at2"/>
<name>A0A238WDS6_9RHOB</name>